<dbReference type="GO" id="GO:0046872">
    <property type="term" value="F:metal ion binding"/>
    <property type="evidence" value="ECO:0007669"/>
    <property type="project" value="InterPro"/>
</dbReference>
<organism evidence="3 4">
    <name type="scientific">Latilactobacillus curvatus</name>
    <name type="common">Lactobacillus curvatus</name>
    <dbReference type="NCBI Taxonomy" id="28038"/>
    <lineage>
        <taxon>Bacteria</taxon>
        <taxon>Bacillati</taxon>
        <taxon>Bacillota</taxon>
        <taxon>Bacilli</taxon>
        <taxon>Lactobacillales</taxon>
        <taxon>Lactobacillaceae</taxon>
        <taxon>Latilactobacillus</taxon>
    </lineage>
</organism>
<evidence type="ECO:0000259" key="2">
    <source>
        <dbReference type="SMART" id="SM00892"/>
    </source>
</evidence>
<dbReference type="GO" id="GO:0003676">
    <property type="term" value="F:nucleic acid binding"/>
    <property type="evidence" value="ECO:0007669"/>
    <property type="project" value="InterPro"/>
</dbReference>
<evidence type="ECO:0000313" key="4">
    <source>
        <dbReference type="Proteomes" id="UP000257607"/>
    </source>
</evidence>
<keyword evidence="3" id="KW-0614">Plasmid</keyword>
<gene>
    <name evidence="3" type="ORF">DT351_11065</name>
</gene>
<proteinExistence type="predicted"/>
<dbReference type="Proteomes" id="UP000257607">
    <property type="component" value="Plasmid p-1.1928_2"/>
</dbReference>
<dbReference type="GO" id="GO:0016787">
    <property type="term" value="F:hydrolase activity"/>
    <property type="evidence" value="ECO:0007669"/>
    <property type="project" value="InterPro"/>
</dbReference>
<dbReference type="InterPro" id="IPR044927">
    <property type="entry name" value="Endonuclea_NS_2"/>
</dbReference>
<reference evidence="3 4" key="1">
    <citation type="submission" date="2018-07" db="EMBL/GenBank/DDBJ databases">
        <title>Lactobacillus curvatus genome sequence.</title>
        <authorList>
            <person name="Prechtl R."/>
        </authorList>
    </citation>
    <scope>NUCLEOTIDE SEQUENCE [LARGE SCALE GENOMIC DNA]</scope>
    <source>
        <strain evidence="3 4">TMW 1.1928</strain>
        <plasmid evidence="3 4">p-1.1928_2</plasmid>
    </source>
</reference>
<dbReference type="EMBL" id="CP031005">
    <property type="protein sequence ID" value="AXN36881.1"/>
    <property type="molecule type" value="Genomic_DNA"/>
</dbReference>
<keyword evidence="3" id="KW-0540">Nuclease</keyword>
<feature type="signal peptide" evidence="1">
    <location>
        <begin position="1"/>
        <end position="23"/>
    </location>
</feature>
<evidence type="ECO:0000313" key="3">
    <source>
        <dbReference type="EMBL" id="AXN36881.1"/>
    </source>
</evidence>
<geneLocation type="plasmid" evidence="3 4">
    <name>p-1.1928_2</name>
</geneLocation>
<feature type="domain" description="DNA/RNA non-specific endonuclease/pyrophosphatase/phosphodiesterase" evidence="2">
    <location>
        <begin position="73"/>
        <end position="249"/>
    </location>
</feature>
<dbReference type="PROSITE" id="PS51257">
    <property type="entry name" value="PROKAR_LIPOPROTEIN"/>
    <property type="match status" value="1"/>
</dbReference>
<dbReference type="Pfam" id="PF13930">
    <property type="entry name" value="Endonuclea_NS_2"/>
    <property type="match status" value="1"/>
</dbReference>
<accession>A0A385AGX9</accession>
<protein>
    <submittedName>
        <fullName evidence="3">DNA/RNA non-specific endonuclease</fullName>
    </submittedName>
</protein>
<sequence length="269" mass="30278">MTFKRLTLFALSSLLLLSGCSEVTTSNTVNNSSSSASTEKTGDYQSLANKDFENGSSPFIEVNNNQAELDPGTWSNEHIKYSNLDQLNRAGAATAYLSEKNLGRSESRTEQTWQPTGWHNQPAIINGRRVFPQNRGHLIAYTVTFAFDQDGTYVPGQLGSLNNPKNLVTQTEFSNQKTMQIFEEKVRDSLAQHKQVIYKVTPIFRGNELMPRGVWSQAISTDKTLNFNVYIWNVEPGISFDYTSGRGRIDQTVSVHNLYKGNKYTNQRN</sequence>
<dbReference type="Gene3D" id="3.40.570.10">
    <property type="entry name" value="Extracellular Endonuclease, subunit A"/>
    <property type="match status" value="1"/>
</dbReference>
<dbReference type="InterPro" id="IPR001604">
    <property type="entry name" value="Endo_G_ENPP1-like_dom"/>
</dbReference>
<keyword evidence="3" id="KW-0378">Hydrolase</keyword>
<dbReference type="SMART" id="SM00892">
    <property type="entry name" value="Endonuclease_NS"/>
    <property type="match status" value="1"/>
</dbReference>
<dbReference type="RefSeq" id="WP_116843835.1">
    <property type="nucleotide sequence ID" value="NZ_CP031005.1"/>
</dbReference>
<name>A0A385AGX9_LATCU</name>
<dbReference type="InterPro" id="IPR044929">
    <property type="entry name" value="DNA/RNA_non-sp_Endonuclease_sf"/>
</dbReference>
<keyword evidence="1" id="KW-0732">Signal</keyword>
<evidence type="ECO:0000256" key="1">
    <source>
        <dbReference type="SAM" id="SignalP"/>
    </source>
</evidence>
<dbReference type="GO" id="GO:0004519">
    <property type="term" value="F:endonuclease activity"/>
    <property type="evidence" value="ECO:0007669"/>
    <property type="project" value="UniProtKB-KW"/>
</dbReference>
<keyword evidence="3" id="KW-0255">Endonuclease</keyword>
<dbReference type="AlphaFoldDB" id="A0A385AGX9"/>
<feature type="chain" id="PRO_5039626180" evidence="1">
    <location>
        <begin position="24"/>
        <end position="269"/>
    </location>
</feature>